<protein>
    <submittedName>
        <fullName evidence="3">Uncharacterized protein</fullName>
    </submittedName>
</protein>
<dbReference type="AlphaFoldDB" id="A0A9J6ALS8"/>
<dbReference type="PANTHER" id="PTHR31860">
    <property type="entry name" value="HEAT-INDUCIBLE TRANSCRIPTION REPRESSOR (DUF639)-RELATED"/>
    <property type="match status" value="1"/>
</dbReference>
<keyword evidence="2" id="KW-1133">Transmembrane helix</keyword>
<gene>
    <name evidence="3" type="ORF">H5410_010800</name>
</gene>
<dbReference type="InterPro" id="IPR006927">
    <property type="entry name" value="DUF639"/>
</dbReference>
<reference evidence="3 4" key="1">
    <citation type="submission" date="2020-09" db="EMBL/GenBank/DDBJ databases">
        <title>De no assembly of potato wild relative species, Solanum commersonii.</title>
        <authorList>
            <person name="Cho K."/>
        </authorList>
    </citation>
    <scope>NUCLEOTIDE SEQUENCE [LARGE SCALE GENOMIC DNA]</scope>
    <source>
        <strain evidence="3">LZ3.2</strain>
        <tissue evidence="3">Leaf</tissue>
    </source>
</reference>
<accession>A0A9J6ALS8</accession>
<organism evidence="3 4">
    <name type="scientific">Solanum commersonii</name>
    <name type="common">Commerson's wild potato</name>
    <name type="synonym">Commerson's nightshade</name>
    <dbReference type="NCBI Taxonomy" id="4109"/>
    <lineage>
        <taxon>Eukaryota</taxon>
        <taxon>Viridiplantae</taxon>
        <taxon>Streptophyta</taxon>
        <taxon>Embryophyta</taxon>
        <taxon>Tracheophyta</taxon>
        <taxon>Spermatophyta</taxon>
        <taxon>Magnoliopsida</taxon>
        <taxon>eudicotyledons</taxon>
        <taxon>Gunneridae</taxon>
        <taxon>Pentapetalae</taxon>
        <taxon>asterids</taxon>
        <taxon>lamiids</taxon>
        <taxon>Solanales</taxon>
        <taxon>Solanaceae</taxon>
        <taxon>Solanoideae</taxon>
        <taxon>Solaneae</taxon>
        <taxon>Solanum</taxon>
    </lineage>
</organism>
<sequence>MHSKVVVGVELVSSSSGFCGLNHRLHHPFLFKTLCCTNNSSSSSSSSSDHKFRFNLGGDRKWKFKDIDASTVQESVNHWLSKTQNFWNEVTSPLVKTVNDKRTSFHDDTQDMEEVFMAEQTVDSQTPNGDLSVAAILSIEQFSRMSGLTGQKMQKIFKALVPESVHSDARSLVEYCCFRFLSKDTSILHPSLKEPAFQRLIFVTMLAWEQPYRSRGDSRVKFAEKHSLQLKRRLVGEEAFVRIAPAVAGIADWTTAHNLFKALAGNDRGISFTSWSTYICELLKVHEGRKSYQFQDLSQLHNERILCIASGGKHPVLKWENNMAWPGKLILTDKALYFEAVGLTGKRNTSRLDLTGEGSSIKRTRVGPLGFDFLDSAVSVTSGPQSDTWKLEFVDFGGEMRRDVWYACINEVIALYEFIREFGPEEGDQSVYNVYGSQKGKVRAISYATNAVKRLQALQYARKLLEDPTKLVQFSYLQDAPYGDIVLQTLAVNCWGGPLIAKLTDQDYQSGGSPGSTNDATKSSSYVFDIDGSVYLQKWMKSPSWASSASLAFWKNPRSKRGIVFSKNLVVADMNLTEKAALICREKYQVVEKTQATIEAAMIEGIPSNIDLFKELVFPLTVMVKNFEKLRHWEDPLLTASSLALAYTIIFRNMLSYILPAMLMGLAASMLLLKGLKEQGRLGRYFGKVTIRDQPPSNTLQKIIAVKEALREVEKYLQSLNVSLLKIRAIILAGQPQGLSCACYEFDEIMSKPFSVYGLLWITMEVALVLLFGATILLIVPFKYIAAFLISDAFTRELAFRRQMVLRFMSFLKERWETVPATPVIVLPFEDDESNAPNQRKESINDGVKSEKQLKQ</sequence>
<feature type="transmembrane region" description="Helical" evidence="2">
    <location>
        <begin position="654"/>
        <end position="673"/>
    </location>
</feature>
<proteinExistence type="predicted"/>
<dbReference type="Proteomes" id="UP000824120">
    <property type="component" value="Chromosome 2"/>
</dbReference>
<feature type="region of interest" description="Disordered" evidence="1">
    <location>
        <begin position="831"/>
        <end position="856"/>
    </location>
</feature>
<feature type="compositionally biased region" description="Basic and acidic residues" evidence="1">
    <location>
        <begin position="839"/>
        <end position="856"/>
    </location>
</feature>
<keyword evidence="4" id="KW-1185">Reference proteome</keyword>
<name>A0A9J6ALS8_SOLCO</name>
<evidence type="ECO:0000256" key="2">
    <source>
        <dbReference type="SAM" id="Phobius"/>
    </source>
</evidence>
<dbReference type="Pfam" id="PF04842">
    <property type="entry name" value="DUF639"/>
    <property type="match status" value="2"/>
</dbReference>
<evidence type="ECO:0000256" key="1">
    <source>
        <dbReference type="SAM" id="MobiDB-lite"/>
    </source>
</evidence>
<keyword evidence="2" id="KW-0812">Transmembrane</keyword>
<dbReference type="OrthoDB" id="634852at2759"/>
<feature type="transmembrane region" description="Helical" evidence="2">
    <location>
        <begin position="756"/>
        <end position="778"/>
    </location>
</feature>
<comment type="caution">
    <text evidence="3">The sequence shown here is derived from an EMBL/GenBank/DDBJ whole genome shotgun (WGS) entry which is preliminary data.</text>
</comment>
<dbReference type="EMBL" id="JACXVP010000002">
    <property type="protein sequence ID" value="KAG5625582.1"/>
    <property type="molecule type" value="Genomic_DNA"/>
</dbReference>
<keyword evidence="2" id="KW-0472">Membrane</keyword>
<dbReference type="PANTHER" id="PTHR31860:SF3">
    <property type="entry name" value="PROTEIN, PUTATIVE (DUF639)-RELATED"/>
    <property type="match status" value="1"/>
</dbReference>
<evidence type="ECO:0000313" key="3">
    <source>
        <dbReference type="EMBL" id="KAG5625582.1"/>
    </source>
</evidence>
<evidence type="ECO:0000313" key="4">
    <source>
        <dbReference type="Proteomes" id="UP000824120"/>
    </source>
</evidence>